<feature type="signal peptide" evidence="1">
    <location>
        <begin position="1"/>
        <end position="19"/>
    </location>
</feature>
<gene>
    <name evidence="2" type="ORF">SFRICE_001321</name>
</gene>
<keyword evidence="1" id="KW-0732">Signal</keyword>
<protein>
    <submittedName>
        <fullName evidence="2">SFRICE_001321</fullName>
    </submittedName>
</protein>
<proteinExistence type="predicted"/>
<accession>A0A2H1V694</accession>
<name>A0A2H1V694_SPOFR</name>
<dbReference type="EMBL" id="ODYU01000908">
    <property type="protein sequence ID" value="SOQ36375.1"/>
    <property type="molecule type" value="Genomic_DNA"/>
</dbReference>
<organism evidence="2">
    <name type="scientific">Spodoptera frugiperda</name>
    <name type="common">Fall armyworm</name>
    <dbReference type="NCBI Taxonomy" id="7108"/>
    <lineage>
        <taxon>Eukaryota</taxon>
        <taxon>Metazoa</taxon>
        <taxon>Ecdysozoa</taxon>
        <taxon>Arthropoda</taxon>
        <taxon>Hexapoda</taxon>
        <taxon>Insecta</taxon>
        <taxon>Pterygota</taxon>
        <taxon>Neoptera</taxon>
        <taxon>Endopterygota</taxon>
        <taxon>Lepidoptera</taxon>
        <taxon>Glossata</taxon>
        <taxon>Ditrysia</taxon>
        <taxon>Noctuoidea</taxon>
        <taxon>Noctuidae</taxon>
        <taxon>Amphipyrinae</taxon>
        <taxon>Spodoptera</taxon>
    </lineage>
</organism>
<evidence type="ECO:0000313" key="2">
    <source>
        <dbReference type="EMBL" id="SOQ36375.1"/>
    </source>
</evidence>
<reference evidence="2" key="1">
    <citation type="submission" date="2016-07" db="EMBL/GenBank/DDBJ databases">
        <authorList>
            <person name="Bretaudeau A."/>
        </authorList>
    </citation>
    <scope>NUCLEOTIDE SEQUENCE</scope>
    <source>
        <strain evidence="2">Rice</strain>
        <tissue evidence="2">Whole body</tissue>
    </source>
</reference>
<feature type="chain" id="PRO_5013722601" evidence="1">
    <location>
        <begin position="20"/>
        <end position="122"/>
    </location>
</feature>
<evidence type="ECO:0000256" key="1">
    <source>
        <dbReference type="SAM" id="SignalP"/>
    </source>
</evidence>
<dbReference type="AlphaFoldDB" id="A0A2H1V694"/>
<sequence length="122" mass="14397">MITIVVMILQIMIFRHNQAKPRPRIKAKFTVMVNQSGDRNRRHEVDTADCSSLIFILFLCIGLPTDFDSIEDLHREKRQLENFDDEYPTASSQHEEEEPGFWDRIVKVALKLFSKFIEWLNS</sequence>